<gene>
    <name evidence="2" type="ORF">C2S53_008995</name>
</gene>
<sequence>MDRVESIEKGLEKLGAEFMELKTDFTTQLAAIQSVLSSIAAAQGVSSSAVPPSPPPNETPINSTNGLTGPGSLPRLDLPTFDGSDPRAWIARADQYFMVHQTPISDKVSLALVAMGGDVLFWVQWMMRRFPTISWSQFTAELLLRFDDGSVVNRFNDGSVVNPYEAMGITRQIAMVDDYVTTFVSRVAQLPNLPEAHYLGQFFSGLKLEIRDYIRTEPTMDIFTAVSWVRQVERELSLYTSTPMAKGSHCSPTIFPSLPQLVRSSSIKKSSTPAWNPSGQPTGQRQSTIATTAPRHRPSNF</sequence>
<reference evidence="2 3" key="1">
    <citation type="journal article" date="2021" name="Nat. Commun.">
        <title>Incipient diploidization of the medicinal plant Perilla within 10,000 years.</title>
        <authorList>
            <person name="Zhang Y."/>
            <person name="Shen Q."/>
            <person name="Leng L."/>
            <person name="Zhang D."/>
            <person name="Chen S."/>
            <person name="Shi Y."/>
            <person name="Ning Z."/>
            <person name="Chen S."/>
        </authorList>
    </citation>
    <scope>NUCLEOTIDE SEQUENCE [LARGE SCALE GENOMIC DNA]</scope>
    <source>
        <strain evidence="3">cv. PC099</strain>
    </source>
</reference>
<feature type="region of interest" description="Disordered" evidence="1">
    <location>
        <begin position="269"/>
        <end position="301"/>
    </location>
</feature>
<dbReference type="AlphaFoldDB" id="A0AAD4P0K4"/>
<name>A0AAD4P0K4_PERFH</name>
<dbReference type="Proteomes" id="UP001190926">
    <property type="component" value="Unassembled WGS sequence"/>
</dbReference>
<keyword evidence="3" id="KW-1185">Reference proteome</keyword>
<proteinExistence type="predicted"/>
<feature type="compositionally biased region" description="Polar residues" evidence="1">
    <location>
        <begin position="269"/>
        <end position="291"/>
    </location>
</feature>
<protein>
    <recommendedName>
        <fullName evidence="4">Retrotransposon gag domain-containing protein</fullName>
    </recommendedName>
</protein>
<evidence type="ECO:0000313" key="2">
    <source>
        <dbReference type="EMBL" id="KAH6822518.1"/>
    </source>
</evidence>
<organism evidence="2 3">
    <name type="scientific">Perilla frutescens var. hirtella</name>
    <name type="common">Perilla citriodora</name>
    <name type="synonym">Perilla setoyensis</name>
    <dbReference type="NCBI Taxonomy" id="608512"/>
    <lineage>
        <taxon>Eukaryota</taxon>
        <taxon>Viridiplantae</taxon>
        <taxon>Streptophyta</taxon>
        <taxon>Embryophyta</taxon>
        <taxon>Tracheophyta</taxon>
        <taxon>Spermatophyta</taxon>
        <taxon>Magnoliopsida</taxon>
        <taxon>eudicotyledons</taxon>
        <taxon>Gunneridae</taxon>
        <taxon>Pentapetalae</taxon>
        <taxon>asterids</taxon>
        <taxon>lamiids</taxon>
        <taxon>Lamiales</taxon>
        <taxon>Lamiaceae</taxon>
        <taxon>Nepetoideae</taxon>
        <taxon>Elsholtzieae</taxon>
        <taxon>Perilla</taxon>
    </lineage>
</organism>
<dbReference type="EMBL" id="SDAM02001264">
    <property type="protein sequence ID" value="KAH6822518.1"/>
    <property type="molecule type" value="Genomic_DNA"/>
</dbReference>
<accession>A0AAD4P0K4</accession>
<evidence type="ECO:0008006" key="4">
    <source>
        <dbReference type="Google" id="ProtNLM"/>
    </source>
</evidence>
<comment type="caution">
    <text evidence="2">The sequence shown here is derived from an EMBL/GenBank/DDBJ whole genome shotgun (WGS) entry which is preliminary data.</text>
</comment>
<feature type="region of interest" description="Disordered" evidence="1">
    <location>
        <begin position="46"/>
        <end position="77"/>
    </location>
</feature>
<evidence type="ECO:0000313" key="3">
    <source>
        <dbReference type="Proteomes" id="UP001190926"/>
    </source>
</evidence>
<evidence type="ECO:0000256" key="1">
    <source>
        <dbReference type="SAM" id="MobiDB-lite"/>
    </source>
</evidence>